<gene>
    <name evidence="1" type="primary">jg16594</name>
    <name evidence="1" type="ORF">PAEG_LOCUS11009</name>
</gene>
<dbReference type="Proteomes" id="UP000838756">
    <property type="component" value="Unassembled WGS sequence"/>
</dbReference>
<organism evidence="1 2">
    <name type="scientific">Pararge aegeria aegeria</name>
    <dbReference type="NCBI Taxonomy" id="348720"/>
    <lineage>
        <taxon>Eukaryota</taxon>
        <taxon>Metazoa</taxon>
        <taxon>Ecdysozoa</taxon>
        <taxon>Arthropoda</taxon>
        <taxon>Hexapoda</taxon>
        <taxon>Insecta</taxon>
        <taxon>Pterygota</taxon>
        <taxon>Neoptera</taxon>
        <taxon>Endopterygota</taxon>
        <taxon>Lepidoptera</taxon>
        <taxon>Glossata</taxon>
        <taxon>Ditrysia</taxon>
        <taxon>Papilionoidea</taxon>
        <taxon>Nymphalidae</taxon>
        <taxon>Satyrinae</taxon>
        <taxon>Satyrini</taxon>
        <taxon>Parargina</taxon>
        <taxon>Pararge</taxon>
    </lineage>
</organism>
<proteinExistence type="predicted"/>
<dbReference type="EMBL" id="CAKXAJ010024920">
    <property type="protein sequence ID" value="CAH2232818.1"/>
    <property type="molecule type" value="Genomic_DNA"/>
</dbReference>
<accession>A0A8S4R7F0</accession>
<comment type="caution">
    <text evidence="1">The sequence shown here is derived from an EMBL/GenBank/DDBJ whole genome shotgun (WGS) entry which is preliminary data.</text>
</comment>
<sequence>MCRPLEQKLLNNNPTVLALVQALCRTNDKVMTRYAHFTGECRTSENTKTIEITHIADKLTICGRYLEFGEDNCARHHGFVCGYELVINGGGGGDAAVEMSKATSNLLNGTD</sequence>
<protein>
    <submittedName>
        <fullName evidence="1">Jg16594 protein</fullName>
    </submittedName>
</protein>
<keyword evidence="2" id="KW-1185">Reference proteome</keyword>
<name>A0A8S4R7F0_9NEOP</name>
<dbReference type="AlphaFoldDB" id="A0A8S4R7F0"/>
<dbReference type="OrthoDB" id="10432272at2759"/>
<evidence type="ECO:0000313" key="1">
    <source>
        <dbReference type="EMBL" id="CAH2232818.1"/>
    </source>
</evidence>
<reference evidence="1" key="1">
    <citation type="submission" date="2022-03" db="EMBL/GenBank/DDBJ databases">
        <authorList>
            <person name="Lindestad O."/>
        </authorList>
    </citation>
    <scope>NUCLEOTIDE SEQUENCE</scope>
</reference>
<evidence type="ECO:0000313" key="2">
    <source>
        <dbReference type="Proteomes" id="UP000838756"/>
    </source>
</evidence>